<dbReference type="PROSITE" id="PS00379">
    <property type="entry name" value="CDP_ALCOHOL_P_TRANSF"/>
    <property type="match status" value="1"/>
</dbReference>
<keyword evidence="7" id="KW-0443">Lipid metabolism</keyword>
<comment type="caution">
    <text evidence="13">The sequence shown here is derived from an EMBL/GenBank/DDBJ whole genome shotgun (WGS) entry which is preliminary data.</text>
</comment>
<dbReference type="GO" id="GO:0016020">
    <property type="term" value="C:membrane"/>
    <property type="evidence" value="ECO:0007669"/>
    <property type="project" value="UniProtKB-SubCell"/>
</dbReference>
<keyword evidence="9" id="KW-0594">Phospholipid biosynthesis</keyword>
<accession>A0A2G6MRK1</accession>
<evidence type="ECO:0000256" key="6">
    <source>
        <dbReference type="ARBA" id="ARBA00022989"/>
    </source>
</evidence>
<evidence type="ECO:0000256" key="1">
    <source>
        <dbReference type="ARBA" id="ARBA00004141"/>
    </source>
</evidence>
<dbReference type="PANTHER" id="PTHR14269:SF61">
    <property type="entry name" value="CDP-DIACYLGLYCEROL--SERINE O-PHOSPHATIDYLTRANSFERASE"/>
    <property type="match status" value="1"/>
</dbReference>
<keyword evidence="4 11" id="KW-0808">Transferase</keyword>
<dbReference type="EMBL" id="PDTI01000038">
    <property type="protein sequence ID" value="PIE62576.1"/>
    <property type="molecule type" value="Genomic_DNA"/>
</dbReference>
<feature type="transmembrane region" description="Helical" evidence="12">
    <location>
        <begin position="357"/>
        <end position="377"/>
    </location>
</feature>
<evidence type="ECO:0000256" key="10">
    <source>
        <dbReference type="ARBA" id="ARBA00023264"/>
    </source>
</evidence>
<keyword evidence="5 12" id="KW-0812">Transmembrane</keyword>
<evidence type="ECO:0000256" key="11">
    <source>
        <dbReference type="RuleBase" id="RU003750"/>
    </source>
</evidence>
<proteinExistence type="inferred from homology"/>
<evidence type="ECO:0000256" key="7">
    <source>
        <dbReference type="ARBA" id="ARBA00023098"/>
    </source>
</evidence>
<feature type="transmembrane region" description="Helical" evidence="12">
    <location>
        <begin position="70"/>
        <end position="88"/>
    </location>
</feature>
<evidence type="ECO:0000256" key="3">
    <source>
        <dbReference type="ARBA" id="ARBA00022516"/>
    </source>
</evidence>
<dbReference type="InterPro" id="IPR043130">
    <property type="entry name" value="CDP-OH_PTrfase_TM_dom"/>
</dbReference>
<comment type="similarity">
    <text evidence="2 11">Belongs to the CDP-alcohol phosphatidyltransferase class-I family.</text>
</comment>
<keyword evidence="10" id="KW-1208">Phospholipid metabolism</keyword>
<name>A0A2G6MRK1_9BACT</name>
<dbReference type="GO" id="GO:0008654">
    <property type="term" value="P:phospholipid biosynthetic process"/>
    <property type="evidence" value="ECO:0007669"/>
    <property type="project" value="UniProtKB-KW"/>
</dbReference>
<keyword evidence="8 12" id="KW-0472">Membrane</keyword>
<dbReference type="GO" id="GO:0016780">
    <property type="term" value="F:phosphotransferase activity, for other substituted phosphate groups"/>
    <property type="evidence" value="ECO:0007669"/>
    <property type="project" value="InterPro"/>
</dbReference>
<dbReference type="Proteomes" id="UP000231203">
    <property type="component" value="Unassembled WGS sequence"/>
</dbReference>
<sequence>MERILVIIASAALGILFFFWFSHSLKKKASVRQFVESHLWLMHPNAICYWRTGLAFLGLLLYFFSPYQSLSIFIFTFAAILDGVDGVVARGCNLVSRWGEWLDPMCDKLTYLPPLVGFAYTADSITGQPILSHKLIWIFVAVELVGQFFARKMLVWLKASGAANNFGKIKAIICFALVILCALMDANPGMLNIANGVLGACIVLSAASMIFKFIPNRLYADILSMLNFMCGASSLILTYHGLYAWAICVIIMGQLFDLFDGRMALKHGGTKYGPWLDDIADFVSFGLAPAYMVIVRGGSFALFFAVIYVVGVAYRLVRFVTKDKSRTDLPAGIFNGFPSPAGALIVLGVSLVSGPMLLWFFTALSTALMVSNIRFAHLGRVIIKQIPKPVFFLISAAIIVVLAYILKTKSVQVFGYLILASVVFYLAAGKIWVQKSDVSATPG</sequence>
<evidence type="ECO:0000256" key="5">
    <source>
        <dbReference type="ARBA" id="ARBA00022692"/>
    </source>
</evidence>
<feature type="transmembrane region" description="Helical" evidence="12">
    <location>
        <begin position="136"/>
        <end position="157"/>
    </location>
</feature>
<feature type="transmembrane region" description="Helical" evidence="12">
    <location>
        <begin position="193"/>
        <end position="211"/>
    </location>
</feature>
<evidence type="ECO:0000256" key="12">
    <source>
        <dbReference type="SAM" id="Phobius"/>
    </source>
</evidence>
<dbReference type="InterPro" id="IPR048254">
    <property type="entry name" value="CDP_ALCOHOL_P_TRANSF_CS"/>
</dbReference>
<feature type="transmembrane region" description="Helical" evidence="12">
    <location>
        <begin position="6"/>
        <end position="25"/>
    </location>
</feature>
<keyword evidence="3" id="KW-0444">Lipid biosynthesis</keyword>
<feature type="transmembrane region" description="Helical" evidence="12">
    <location>
        <begin position="389"/>
        <end position="407"/>
    </location>
</feature>
<keyword evidence="6 12" id="KW-1133">Transmembrane helix</keyword>
<evidence type="ECO:0000256" key="9">
    <source>
        <dbReference type="ARBA" id="ARBA00023209"/>
    </source>
</evidence>
<feature type="transmembrane region" description="Helical" evidence="12">
    <location>
        <begin position="300"/>
        <end position="317"/>
    </location>
</feature>
<evidence type="ECO:0000256" key="8">
    <source>
        <dbReference type="ARBA" id="ARBA00023136"/>
    </source>
</evidence>
<dbReference type="InterPro" id="IPR050324">
    <property type="entry name" value="CDP-alcohol_PTase-I"/>
</dbReference>
<feature type="transmembrane region" description="Helical" evidence="12">
    <location>
        <begin position="242"/>
        <end position="260"/>
    </location>
</feature>
<dbReference type="InterPro" id="IPR000462">
    <property type="entry name" value="CDP-OH_P_trans"/>
</dbReference>
<feature type="transmembrane region" description="Helical" evidence="12">
    <location>
        <begin position="329"/>
        <end position="351"/>
    </location>
</feature>
<dbReference type="Gene3D" id="1.20.120.1760">
    <property type="match status" value="2"/>
</dbReference>
<dbReference type="PANTHER" id="PTHR14269">
    <property type="entry name" value="CDP-DIACYLGLYCEROL--GLYCEROL-3-PHOSPHATE 3-PHOSPHATIDYLTRANSFERASE-RELATED"/>
    <property type="match status" value="1"/>
</dbReference>
<evidence type="ECO:0000256" key="4">
    <source>
        <dbReference type="ARBA" id="ARBA00022679"/>
    </source>
</evidence>
<gene>
    <name evidence="13" type="ORF">CSA25_04585</name>
</gene>
<comment type="subcellular location">
    <subcellularLocation>
        <location evidence="1">Membrane</location>
        <topology evidence="1">Multi-pass membrane protein</topology>
    </subcellularLocation>
</comment>
<feature type="transmembrane region" description="Helical" evidence="12">
    <location>
        <begin position="169"/>
        <end position="187"/>
    </location>
</feature>
<organism evidence="13 14">
    <name type="scientific">Desulfobacter postgatei</name>
    <dbReference type="NCBI Taxonomy" id="2293"/>
    <lineage>
        <taxon>Bacteria</taxon>
        <taxon>Pseudomonadati</taxon>
        <taxon>Thermodesulfobacteriota</taxon>
        <taxon>Desulfobacteria</taxon>
        <taxon>Desulfobacterales</taxon>
        <taxon>Desulfobacteraceae</taxon>
        <taxon>Desulfobacter</taxon>
    </lineage>
</organism>
<feature type="transmembrane region" description="Helical" evidence="12">
    <location>
        <begin position="413"/>
        <end position="433"/>
    </location>
</feature>
<dbReference type="Pfam" id="PF01066">
    <property type="entry name" value="CDP-OH_P_transf"/>
    <property type="match status" value="2"/>
</dbReference>
<protein>
    <submittedName>
        <fullName evidence="13">Phosphatidylserine synthase</fullName>
    </submittedName>
</protein>
<evidence type="ECO:0000313" key="14">
    <source>
        <dbReference type="Proteomes" id="UP000231203"/>
    </source>
</evidence>
<reference evidence="13 14" key="1">
    <citation type="submission" date="2017-10" db="EMBL/GenBank/DDBJ databases">
        <title>Novel microbial diversity and functional potential in the marine mammal oral microbiome.</title>
        <authorList>
            <person name="Dudek N.K."/>
            <person name="Sun C.L."/>
            <person name="Burstein D."/>
            <person name="Kantor R.S."/>
            <person name="Aliaga Goltsman D.S."/>
            <person name="Bik E.M."/>
            <person name="Thomas B.C."/>
            <person name="Banfield J.F."/>
            <person name="Relman D.A."/>
        </authorList>
    </citation>
    <scope>NUCLEOTIDE SEQUENCE [LARGE SCALE GENOMIC DNA]</scope>
    <source>
        <strain evidence="13">DOLJORAL78_47_202</strain>
    </source>
</reference>
<dbReference type="AlphaFoldDB" id="A0A2G6MRK1"/>
<evidence type="ECO:0000313" key="13">
    <source>
        <dbReference type="EMBL" id="PIE62576.1"/>
    </source>
</evidence>
<evidence type="ECO:0000256" key="2">
    <source>
        <dbReference type="ARBA" id="ARBA00010441"/>
    </source>
</evidence>